<dbReference type="AlphaFoldDB" id="A0A1H8RCU6"/>
<keyword evidence="3" id="KW-1284">Encapsulin nanocompartment</keyword>
<dbReference type="NCBIfam" id="NF041155">
    <property type="entry name" value="encap_f1"/>
    <property type="match status" value="1"/>
</dbReference>
<dbReference type="Pfam" id="PF04454">
    <property type="entry name" value="Linocin_M18"/>
    <property type="match status" value="1"/>
</dbReference>
<dbReference type="STRING" id="394193.SAMN04489732_101735"/>
<dbReference type="PANTHER" id="PTHR37165">
    <property type="entry name" value="PEPTIDASE U56 FAMILY"/>
    <property type="match status" value="1"/>
</dbReference>
<dbReference type="InterPro" id="IPR051429">
    <property type="entry name" value="Encapsulin_nc"/>
</dbReference>
<evidence type="ECO:0000256" key="1">
    <source>
        <dbReference type="ARBA" id="ARBA00033738"/>
    </source>
</evidence>
<proteinExistence type="inferred from homology"/>
<dbReference type="EMBL" id="FOEF01000001">
    <property type="protein sequence ID" value="SEO64196.1"/>
    <property type="molecule type" value="Genomic_DNA"/>
</dbReference>
<keyword evidence="6" id="KW-1185">Reference proteome</keyword>
<dbReference type="InterPro" id="IPR007544">
    <property type="entry name" value="ENCAP"/>
</dbReference>
<dbReference type="PIRSF" id="PIRSF019254">
    <property type="entry name" value="CFP29"/>
    <property type="match status" value="1"/>
</dbReference>
<evidence type="ECO:0000313" key="5">
    <source>
        <dbReference type="EMBL" id="SEO64196.1"/>
    </source>
</evidence>
<evidence type="ECO:0000256" key="2">
    <source>
        <dbReference type="ARBA" id="ARBA00033743"/>
    </source>
</evidence>
<accession>A0A1H8RCU6</accession>
<dbReference type="RefSeq" id="WP_091612296.1">
    <property type="nucleotide sequence ID" value="NZ_FOEF01000001.1"/>
</dbReference>
<dbReference type="Gene3D" id="3.30.2400.30">
    <property type="match status" value="1"/>
</dbReference>
<organism evidence="5 6">
    <name type="scientific">Amycolatopsis saalfeldensis</name>
    <dbReference type="NCBI Taxonomy" id="394193"/>
    <lineage>
        <taxon>Bacteria</taxon>
        <taxon>Bacillati</taxon>
        <taxon>Actinomycetota</taxon>
        <taxon>Actinomycetes</taxon>
        <taxon>Pseudonocardiales</taxon>
        <taxon>Pseudonocardiaceae</taxon>
        <taxon>Amycolatopsis</taxon>
    </lineage>
</organism>
<dbReference type="Proteomes" id="UP000198582">
    <property type="component" value="Unassembled WGS sequence"/>
</dbReference>
<comment type="similarity">
    <text evidence="2">Belongs to the encapsulin family. Family 1 subfamily.</text>
</comment>
<dbReference type="GO" id="GO:0140737">
    <property type="term" value="C:encapsulin nanocompartment"/>
    <property type="evidence" value="ECO:0007669"/>
    <property type="project" value="UniProtKB-SubCell"/>
</dbReference>
<evidence type="ECO:0000256" key="3">
    <source>
        <dbReference type="ARBA" id="ARBA00033787"/>
    </source>
</evidence>
<sequence>MNNLHRELAPISSAAWSELEEEARRTFRELASARRVVDVVVAGDLSLSAVGTGHLDSIASPSAGVQARLRTAQRIVDLRVPFTVSRDAVDSVEWGAKDADWQPVKDAAQNIAYAEDRVVFDGFADAGIDGIRPASSLSPLALPSEASAYPQAIGDALGKLRAAGVVGPYAVLLSKTAYTAAIEAASHGYPVIDHLKQIVDGDIIWTPAIEGACVLSTRGGDYELHLGQDLSIGYLGHDASTVELYFHETLTFLVNTAEAAVGLTA</sequence>
<dbReference type="Gene3D" id="3.30.2320.10">
    <property type="entry name" value="hypothetical protein PF0899 domain"/>
    <property type="match status" value="1"/>
</dbReference>
<name>A0A1H8RCU6_9PSEU</name>
<reference evidence="5 6" key="1">
    <citation type="submission" date="2016-10" db="EMBL/GenBank/DDBJ databases">
        <authorList>
            <person name="de Groot N.N."/>
        </authorList>
    </citation>
    <scope>NUCLEOTIDE SEQUENCE [LARGE SCALE GENOMIC DNA]</scope>
    <source>
        <strain evidence="5 6">DSM 44993</strain>
    </source>
</reference>
<evidence type="ECO:0000256" key="4">
    <source>
        <dbReference type="ARBA" id="ARBA00050023"/>
    </source>
</evidence>
<evidence type="ECO:0000313" key="6">
    <source>
        <dbReference type="Proteomes" id="UP000198582"/>
    </source>
</evidence>
<protein>
    <recommendedName>
        <fullName evidence="4">Type 1 encapsulin shell protein</fullName>
    </recommendedName>
</protein>
<dbReference type="PANTHER" id="PTHR37165:SF1">
    <property type="entry name" value="TYPE 1 ENCAPSULIN SHELL PROTEIN"/>
    <property type="match status" value="1"/>
</dbReference>
<gene>
    <name evidence="5" type="ORF">SAMN04489732_101735</name>
</gene>
<comment type="subcellular location">
    <subcellularLocation>
        <location evidence="1">Encapsulin nanocompartment</location>
    </subcellularLocation>
</comment>
<dbReference type="OrthoDB" id="2922at2"/>